<sequence>MHPEGEGYLTPSGGEPELDNSKSGGRNGQPLTNRASVSFSFEGTSHVLSMTKIVP</sequence>
<dbReference type="AlphaFoldDB" id="A0A150N5Q8"/>
<comment type="caution">
    <text evidence="2">The sequence shown here is derived from an EMBL/GenBank/DDBJ whole genome shotgun (WGS) entry which is preliminary data.</text>
</comment>
<dbReference type="EMBL" id="LQYY01000125">
    <property type="protein sequence ID" value="KYD32077.1"/>
    <property type="molecule type" value="Genomic_DNA"/>
</dbReference>
<proteinExistence type="predicted"/>
<feature type="region of interest" description="Disordered" evidence="1">
    <location>
        <begin position="1"/>
        <end position="42"/>
    </location>
</feature>
<feature type="compositionally biased region" description="Polar residues" evidence="1">
    <location>
        <begin position="21"/>
        <end position="42"/>
    </location>
</feature>
<dbReference type="PATRIC" id="fig|1422.17.peg.1405"/>
<organism evidence="2 3">
    <name type="scientific">Geobacillus stearothermophilus</name>
    <name type="common">Bacillus stearothermophilus</name>
    <dbReference type="NCBI Taxonomy" id="1422"/>
    <lineage>
        <taxon>Bacteria</taxon>
        <taxon>Bacillati</taxon>
        <taxon>Bacillota</taxon>
        <taxon>Bacilli</taxon>
        <taxon>Bacillales</taxon>
        <taxon>Anoxybacillaceae</taxon>
        <taxon>Geobacillus</taxon>
    </lineage>
</organism>
<protein>
    <submittedName>
        <fullName evidence="2">Uncharacterized protein</fullName>
    </submittedName>
</protein>
<dbReference type="Proteomes" id="UP000075517">
    <property type="component" value="Unassembled WGS sequence"/>
</dbReference>
<reference evidence="2 3" key="1">
    <citation type="submission" date="2016-01" db="EMBL/GenBank/DDBJ databases">
        <title>Draft Genome Sequences of Seven Thermophilic Sporeformers Isolated from Foods.</title>
        <authorList>
            <person name="Berendsen E.M."/>
            <person name="Wells-Bennik M.H."/>
            <person name="Krawcyk A.O."/>
            <person name="De Jong A."/>
            <person name="Holsappel S."/>
            <person name="Eijlander R.T."/>
            <person name="Kuipers O.P."/>
        </authorList>
    </citation>
    <scope>NUCLEOTIDE SEQUENCE [LARGE SCALE GENOMIC DNA]</scope>
    <source>
        <strain evidence="2 3">B4114</strain>
    </source>
</reference>
<accession>A0A150N5Q8</accession>
<evidence type="ECO:0000313" key="3">
    <source>
        <dbReference type="Proteomes" id="UP000075517"/>
    </source>
</evidence>
<name>A0A150N5Q8_GEOSE</name>
<evidence type="ECO:0000256" key="1">
    <source>
        <dbReference type="SAM" id="MobiDB-lite"/>
    </source>
</evidence>
<gene>
    <name evidence="2" type="ORF">B4114_3135</name>
</gene>
<evidence type="ECO:0000313" key="2">
    <source>
        <dbReference type="EMBL" id="KYD32077.1"/>
    </source>
</evidence>